<dbReference type="GO" id="GO:0005634">
    <property type="term" value="C:nucleus"/>
    <property type="evidence" value="ECO:0007669"/>
    <property type="project" value="UniProtKB-SubCell"/>
</dbReference>
<keyword evidence="6 12" id="KW-0378">Hydrolase</keyword>
<evidence type="ECO:0000256" key="11">
    <source>
        <dbReference type="PIRSR" id="PIRSR633865-1"/>
    </source>
</evidence>
<sequence>MAHESALQDYDTEPLRIYHEHQSSQLCARHCLNNLLQGPYFTEFDLSQIALALDKEEQALLTQDGDADNGLLEWLKHNQSSQNVSDDGNFSIQVLRRALDNLSLKIYHFGNEQVSVAQAHPENETGFICNLQAHWFAIRRIGGQWYNLNSLSGLPETTALPTTISNFYLSAFLSTLQNDGYSIFVVRSDKWPHLHSYDAEQLLPPYAKWYLVSSIKARTDTYPKELLAQVNKSRNGDHVTGMGWGGTGTQGMTQDQMLEYAMMQSMGGGGGAQSTNANAPHGYGLANEDPELAEALKLSVLSNTGGDGNNQHNNHNHNQNMQMDMEMDEDAMLQQALAMSMERQATETEKQTTQASENTTTSNKEETMQVEKKVVVVDEPDESDVDACSILLRFPGNKRIERRFKRQHTLEEVAAFVKSEDSSFSTIVFVCPPSHSYHDLGMKLQSICDELNSKKLSFIVKENDNNSTAN</sequence>
<feature type="active site" description="Nucleophile" evidence="11">
    <location>
        <position position="27"/>
    </location>
</feature>
<dbReference type="GO" id="GO:0004843">
    <property type="term" value="F:cysteine-type deubiquitinase activity"/>
    <property type="evidence" value="ECO:0007669"/>
    <property type="project" value="UniProtKB-EC"/>
</dbReference>
<evidence type="ECO:0000256" key="5">
    <source>
        <dbReference type="ARBA" id="ARBA00022786"/>
    </source>
</evidence>
<feature type="region of interest" description="Disordered" evidence="13">
    <location>
        <begin position="341"/>
        <end position="368"/>
    </location>
</feature>
<evidence type="ECO:0000256" key="8">
    <source>
        <dbReference type="ARBA" id="ARBA00023015"/>
    </source>
</evidence>
<dbReference type="Gene3D" id="3.10.20.90">
    <property type="entry name" value="Phosphatidylinositol 3-kinase Catalytic Subunit, Chain A, domain 1"/>
    <property type="match status" value="1"/>
</dbReference>
<comment type="catalytic activity">
    <reaction evidence="1">
        <text>Thiol-dependent hydrolysis of ester, thioester, amide, peptide and isopeptide bonds formed by the C-terminal Gly of ubiquitin (a 76-residue protein attached to proteins as an intracellular targeting signal).</text>
        <dbReference type="EC" id="3.4.19.12"/>
    </reaction>
</comment>
<evidence type="ECO:0000256" key="13">
    <source>
        <dbReference type="SAM" id="MobiDB-lite"/>
    </source>
</evidence>
<gene>
    <name evidence="16" type="ORF">EMAR1385_LOCUS537</name>
</gene>
<evidence type="ECO:0000259" key="14">
    <source>
        <dbReference type="PROSITE" id="PS50033"/>
    </source>
</evidence>
<evidence type="ECO:0000256" key="3">
    <source>
        <dbReference type="ARBA" id="ARBA00012759"/>
    </source>
</evidence>
<dbReference type="Gene3D" id="1.10.287.10">
    <property type="entry name" value="S15/NS1, RNA-binding"/>
    <property type="match status" value="1"/>
</dbReference>
<evidence type="ECO:0000256" key="2">
    <source>
        <dbReference type="ARBA" id="ARBA00004123"/>
    </source>
</evidence>
<dbReference type="PROSITE" id="PS50033">
    <property type="entry name" value="UBX"/>
    <property type="match status" value="1"/>
</dbReference>
<keyword evidence="9" id="KW-0804">Transcription</keyword>
<dbReference type="SMART" id="SM00726">
    <property type="entry name" value="UIM"/>
    <property type="match status" value="3"/>
</dbReference>
<comment type="subcellular location">
    <subcellularLocation>
        <location evidence="2">Nucleus</location>
    </subcellularLocation>
</comment>
<dbReference type="InterPro" id="IPR033865">
    <property type="entry name" value="Ataxin-3"/>
</dbReference>
<dbReference type="InterPro" id="IPR029071">
    <property type="entry name" value="Ubiquitin-like_domsf"/>
</dbReference>
<feature type="domain" description="Josephin" evidence="15">
    <location>
        <begin position="14"/>
        <end position="201"/>
    </location>
</feature>
<dbReference type="GO" id="GO:0006508">
    <property type="term" value="P:proteolysis"/>
    <property type="evidence" value="ECO:0007669"/>
    <property type="project" value="UniProtKB-KW"/>
</dbReference>
<dbReference type="EMBL" id="HBFI01000743">
    <property type="protein sequence ID" value="CAD8731658.1"/>
    <property type="molecule type" value="Transcribed_RNA"/>
</dbReference>
<feature type="compositionally biased region" description="Low complexity" evidence="13">
    <location>
        <begin position="351"/>
        <end position="362"/>
    </location>
</feature>
<feature type="active site" evidence="12">
    <location>
        <position position="27"/>
    </location>
</feature>
<dbReference type="Pfam" id="PF02099">
    <property type="entry name" value="Josephin"/>
    <property type="match status" value="1"/>
</dbReference>
<feature type="domain" description="UBX" evidence="14">
    <location>
        <begin position="383"/>
        <end position="420"/>
    </location>
</feature>
<dbReference type="AlphaFoldDB" id="A0A7S0XME4"/>
<dbReference type="PROSITE" id="PS50957">
    <property type="entry name" value="JOSEPHIN"/>
    <property type="match status" value="1"/>
</dbReference>
<keyword evidence="4" id="KW-0645">Protease</keyword>
<dbReference type="Gene3D" id="3.90.70.40">
    <property type="match status" value="1"/>
</dbReference>
<evidence type="ECO:0000256" key="7">
    <source>
        <dbReference type="ARBA" id="ARBA00022807"/>
    </source>
</evidence>
<dbReference type="InterPro" id="IPR003903">
    <property type="entry name" value="UIM_dom"/>
</dbReference>
<evidence type="ECO:0000313" key="16">
    <source>
        <dbReference type="EMBL" id="CAD8731658.1"/>
    </source>
</evidence>
<accession>A0A7S0XME4</accession>
<evidence type="ECO:0000256" key="9">
    <source>
        <dbReference type="ARBA" id="ARBA00023163"/>
    </source>
</evidence>
<evidence type="ECO:0000256" key="6">
    <source>
        <dbReference type="ARBA" id="ARBA00022801"/>
    </source>
</evidence>
<keyword evidence="7" id="KW-0788">Thiol protease</keyword>
<dbReference type="Pfam" id="PF00789">
    <property type="entry name" value="UBX"/>
    <property type="match status" value="1"/>
</dbReference>
<dbReference type="InterPro" id="IPR006155">
    <property type="entry name" value="Josephin"/>
</dbReference>
<dbReference type="PROSITE" id="PS50330">
    <property type="entry name" value="UIM"/>
    <property type="match status" value="1"/>
</dbReference>
<dbReference type="InterPro" id="IPR001012">
    <property type="entry name" value="UBX_dom"/>
</dbReference>
<keyword evidence="10" id="KW-0539">Nucleus</keyword>
<dbReference type="GO" id="GO:0016579">
    <property type="term" value="P:protein deubiquitination"/>
    <property type="evidence" value="ECO:0007669"/>
    <property type="project" value="InterPro"/>
</dbReference>
<keyword evidence="8" id="KW-0805">Transcription regulation</keyword>
<organism evidence="16">
    <name type="scientific">Elphidium margaritaceum</name>
    <dbReference type="NCBI Taxonomy" id="933848"/>
    <lineage>
        <taxon>Eukaryota</taxon>
        <taxon>Sar</taxon>
        <taxon>Rhizaria</taxon>
        <taxon>Retaria</taxon>
        <taxon>Foraminifera</taxon>
        <taxon>Rotaliida</taxon>
        <taxon>Elphidiidae</taxon>
        <taxon>Elphidium</taxon>
    </lineage>
</organism>
<evidence type="ECO:0000256" key="1">
    <source>
        <dbReference type="ARBA" id="ARBA00000707"/>
    </source>
</evidence>
<evidence type="ECO:0000259" key="15">
    <source>
        <dbReference type="PROSITE" id="PS50957"/>
    </source>
</evidence>
<protein>
    <recommendedName>
        <fullName evidence="3">ubiquitinyl hydrolase 1</fullName>
        <ecNumber evidence="3">3.4.19.12</ecNumber>
    </recommendedName>
</protein>
<keyword evidence="5" id="KW-0833">Ubl conjugation pathway</keyword>
<feature type="active site" evidence="11 12">
    <location>
        <position position="134"/>
    </location>
</feature>
<name>A0A7S0XME4_9EUKA</name>
<dbReference type="SUPFAM" id="SSF54236">
    <property type="entry name" value="Ubiquitin-like"/>
    <property type="match status" value="1"/>
</dbReference>
<dbReference type="PRINTS" id="PR01233">
    <property type="entry name" value="JOSEPHIN"/>
</dbReference>
<evidence type="ECO:0000256" key="10">
    <source>
        <dbReference type="ARBA" id="ARBA00023242"/>
    </source>
</evidence>
<dbReference type="PANTHER" id="PTHR14159:SF0">
    <property type="entry name" value="ATAXIN-3-RELATED"/>
    <property type="match status" value="1"/>
</dbReference>
<evidence type="ECO:0000256" key="12">
    <source>
        <dbReference type="PROSITE-ProRule" id="PRU00331"/>
    </source>
</evidence>
<dbReference type="SMART" id="SM01246">
    <property type="entry name" value="Josephin"/>
    <property type="match status" value="1"/>
</dbReference>
<evidence type="ECO:0000256" key="4">
    <source>
        <dbReference type="ARBA" id="ARBA00022670"/>
    </source>
</evidence>
<dbReference type="PANTHER" id="PTHR14159">
    <property type="entry name" value="ATAXIN-3-RELATED"/>
    <property type="match status" value="1"/>
</dbReference>
<dbReference type="EC" id="3.4.19.12" evidence="3"/>
<feature type="active site" evidence="11 12">
    <location>
        <position position="149"/>
    </location>
</feature>
<reference evidence="16" key="1">
    <citation type="submission" date="2021-01" db="EMBL/GenBank/DDBJ databases">
        <authorList>
            <person name="Corre E."/>
            <person name="Pelletier E."/>
            <person name="Niang G."/>
            <person name="Scheremetjew M."/>
            <person name="Finn R."/>
            <person name="Kale V."/>
            <person name="Holt S."/>
            <person name="Cochrane G."/>
            <person name="Meng A."/>
            <person name="Brown T."/>
            <person name="Cohen L."/>
        </authorList>
    </citation>
    <scope>NUCLEOTIDE SEQUENCE</scope>
</reference>
<proteinExistence type="predicted"/>